<dbReference type="RefSeq" id="WP_278099717.1">
    <property type="nucleotide sequence ID" value="NZ_CP091092.1"/>
</dbReference>
<evidence type="ECO:0000256" key="1">
    <source>
        <dbReference type="SAM" id="MobiDB-lite"/>
    </source>
</evidence>
<dbReference type="GeneID" id="79948796"/>
<gene>
    <name evidence="2" type="ORF">L1994_00330</name>
</gene>
<evidence type="ECO:0000313" key="2">
    <source>
        <dbReference type="EMBL" id="WFN36880.1"/>
    </source>
</evidence>
<protein>
    <submittedName>
        <fullName evidence="2">Uncharacterized protein</fullName>
    </submittedName>
</protein>
<reference evidence="2" key="1">
    <citation type="submission" date="2022-01" db="EMBL/GenBank/DDBJ databases">
        <title>Complete genome of Methanomicrobium antiquum DSM 21220.</title>
        <authorList>
            <person name="Chen S.-C."/>
            <person name="You Y.-T."/>
            <person name="Zhou Y.-Z."/>
            <person name="Lai M.-C."/>
        </authorList>
    </citation>
    <scope>NUCLEOTIDE SEQUENCE</scope>
    <source>
        <strain evidence="2">DSM 21220</strain>
    </source>
</reference>
<dbReference type="Proteomes" id="UP001218895">
    <property type="component" value="Chromosome"/>
</dbReference>
<organism evidence="2 3">
    <name type="scientific">Methanomicrobium antiquum</name>
    <dbReference type="NCBI Taxonomy" id="487686"/>
    <lineage>
        <taxon>Archaea</taxon>
        <taxon>Methanobacteriati</taxon>
        <taxon>Methanobacteriota</taxon>
        <taxon>Stenosarchaea group</taxon>
        <taxon>Methanomicrobia</taxon>
        <taxon>Methanomicrobiales</taxon>
        <taxon>Methanomicrobiaceae</taxon>
        <taxon>Methanomicrobium</taxon>
    </lineage>
</organism>
<feature type="region of interest" description="Disordered" evidence="1">
    <location>
        <begin position="37"/>
        <end position="62"/>
    </location>
</feature>
<name>A0AAF0JMT1_9EURY</name>
<dbReference type="AlphaFoldDB" id="A0AAF0JMT1"/>
<accession>A0AAF0JMT1</accession>
<dbReference type="EMBL" id="CP091092">
    <property type="protein sequence ID" value="WFN36880.1"/>
    <property type="molecule type" value="Genomic_DNA"/>
</dbReference>
<sequence length="62" mass="6577">MPGTDSGNGRIVVLNYQTGGDAQTLKSKESSNQIIAIDSTDQNQVGSQSKITRHNTTDADVI</sequence>
<evidence type="ECO:0000313" key="3">
    <source>
        <dbReference type="Proteomes" id="UP001218895"/>
    </source>
</evidence>
<feature type="compositionally biased region" description="Polar residues" evidence="1">
    <location>
        <begin position="37"/>
        <end position="50"/>
    </location>
</feature>
<proteinExistence type="predicted"/>
<keyword evidence="3" id="KW-1185">Reference proteome</keyword>
<dbReference type="KEGG" id="manq:L1994_00330"/>